<feature type="binding site" evidence="17">
    <location>
        <position position="158"/>
    </location>
    <ligand>
        <name>a divalent metal cation</name>
        <dbReference type="ChEBI" id="CHEBI:60240"/>
        <label>1</label>
        <note>catalytic</note>
    </ligand>
</feature>
<dbReference type="InterPro" id="IPR006054">
    <property type="entry name" value="DnaQ"/>
</dbReference>
<dbReference type="Pfam" id="PF00929">
    <property type="entry name" value="RNase_T"/>
    <property type="match status" value="1"/>
</dbReference>
<dbReference type="InterPro" id="IPR012337">
    <property type="entry name" value="RNaseH-like_sf"/>
</dbReference>
<dbReference type="OrthoDB" id="9804290at2"/>
<proteinExistence type="predicted"/>
<evidence type="ECO:0000313" key="21">
    <source>
        <dbReference type="EMBL" id="EED36376.1"/>
    </source>
</evidence>
<feature type="binding site" evidence="17">
    <location>
        <position position="7"/>
    </location>
    <ligand>
        <name>a divalent metal cation</name>
        <dbReference type="ChEBI" id="CHEBI:60240"/>
        <label>1</label>
        <note>catalytic</note>
    </ligand>
</feature>
<feature type="binding site" evidence="16">
    <location>
        <position position="7"/>
    </location>
    <ligand>
        <name>substrate</name>
    </ligand>
</feature>
<evidence type="ECO:0000256" key="16">
    <source>
        <dbReference type="PIRSR" id="PIRSR606309-2"/>
    </source>
</evidence>
<dbReference type="PANTHER" id="PTHR30231:SF41">
    <property type="entry name" value="DNA POLYMERASE III SUBUNIT EPSILON"/>
    <property type="match status" value="1"/>
</dbReference>
<evidence type="ECO:0000256" key="2">
    <source>
        <dbReference type="ARBA" id="ARBA00012417"/>
    </source>
</evidence>
<organism evidence="21 22">
    <name type="scientific">Luminiphilus syltensis NOR5-1B</name>
    <dbReference type="NCBI Taxonomy" id="565045"/>
    <lineage>
        <taxon>Bacteria</taxon>
        <taxon>Pseudomonadati</taxon>
        <taxon>Pseudomonadota</taxon>
        <taxon>Gammaproteobacteria</taxon>
        <taxon>Cellvibrionales</taxon>
        <taxon>Halieaceae</taxon>
        <taxon>Luminiphilus</taxon>
    </lineage>
</organism>
<dbReference type="GO" id="GO:0003887">
    <property type="term" value="F:DNA-directed DNA polymerase activity"/>
    <property type="evidence" value="ECO:0007669"/>
    <property type="project" value="UniProtKB-KW"/>
</dbReference>
<evidence type="ECO:0000259" key="20">
    <source>
        <dbReference type="SMART" id="SM00479"/>
    </source>
</evidence>
<evidence type="ECO:0000256" key="13">
    <source>
        <dbReference type="ARBA" id="ARBA00023211"/>
    </source>
</evidence>
<feature type="binding site" evidence="16">
    <location>
        <position position="9"/>
    </location>
    <ligand>
        <name>substrate</name>
    </ligand>
</feature>
<gene>
    <name evidence="18 21" type="primary">dnaQ</name>
    <name evidence="21" type="ORF">NOR51B_2327</name>
</gene>
<feature type="binding site" evidence="16">
    <location>
        <position position="57"/>
    </location>
    <ligand>
        <name>substrate</name>
    </ligand>
</feature>
<feature type="domain" description="Exonuclease" evidence="20">
    <location>
        <begin position="2"/>
        <end position="175"/>
    </location>
</feature>
<keyword evidence="10 18" id="KW-0269">Exonuclease</keyword>
<dbReference type="Gene3D" id="3.30.420.10">
    <property type="entry name" value="Ribonuclease H-like superfamily/Ribonuclease H"/>
    <property type="match status" value="1"/>
</dbReference>
<feature type="binding site" evidence="16">
    <location>
        <position position="158"/>
    </location>
    <ligand>
        <name>substrate</name>
    </ligand>
</feature>
<protein>
    <recommendedName>
        <fullName evidence="3 18">DNA polymerase III subunit epsilon</fullName>
        <ecNumber evidence="2 18">2.7.7.7</ecNumber>
    </recommendedName>
</protein>
<keyword evidence="9 18" id="KW-0378">Hydrolase</keyword>
<dbReference type="CDD" id="cd06131">
    <property type="entry name" value="DNA_pol_III_epsilon_Ecoli_like"/>
    <property type="match status" value="1"/>
</dbReference>
<evidence type="ECO:0000256" key="1">
    <source>
        <dbReference type="ARBA" id="ARBA00001936"/>
    </source>
</evidence>
<dbReference type="HOGENOM" id="CLU_047806_2_0_6"/>
<evidence type="ECO:0000256" key="19">
    <source>
        <dbReference type="SAM" id="MobiDB-lite"/>
    </source>
</evidence>
<dbReference type="AlphaFoldDB" id="B8KSC6"/>
<comment type="catalytic activity">
    <reaction evidence="14 18">
        <text>DNA(n) + a 2'-deoxyribonucleoside 5'-triphosphate = DNA(n+1) + diphosphate</text>
        <dbReference type="Rhea" id="RHEA:22508"/>
        <dbReference type="Rhea" id="RHEA-COMP:17339"/>
        <dbReference type="Rhea" id="RHEA-COMP:17340"/>
        <dbReference type="ChEBI" id="CHEBI:33019"/>
        <dbReference type="ChEBI" id="CHEBI:61560"/>
        <dbReference type="ChEBI" id="CHEBI:173112"/>
        <dbReference type="EC" id="2.7.7.7"/>
    </reaction>
</comment>
<reference evidence="22" key="1">
    <citation type="journal article" date="2013" name="BMC Microbiol.">
        <title>Taxonomy and evolution of bacteriochlorophyll a-containing members of the OM60/NOR5 clade of marine gammaproteobacteria: description of Luminiphilus syltensis gen. nov., sp. nov., reclassification of Haliea rubra as Pseudohaliea rubra gen. nov., comb. nov., and emendation of Chromatocurvus halotolerans.</title>
        <authorList>
            <person name="Spring S."/>
            <person name="Riedel T."/>
            <person name="Sproer C."/>
            <person name="Yan S."/>
            <person name="Harder J."/>
            <person name="Fuchs B.M."/>
        </authorList>
    </citation>
    <scope>NUCLEOTIDE SEQUENCE [LARGE SCALE GENOMIC DNA]</scope>
    <source>
        <strain evidence="22">NOR51-B</strain>
    </source>
</reference>
<dbReference type="InterPro" id="IPR036397">
    <property type="entry name" value="RNaseH_sf"/>
</dbReference>
<evidence type="ECO:0000256" key="8">
    <source>
        <dbReference type="ARBA" id="ARBA00022723"/>
    </source>
</evidence>
<keyword evidence="12 18" id="KW-0239">DNA-directed DNA polymerase</keyword>
<evidence type="ECO:0000256" key="9">
    <source>
        <dbReference type="ARBA" id="ARBA00022801"/>
    </source>
</evidence>
<comment type="subunit">
    <text evidence="18">DNA polymerase III contains a core (composed of alpha, epsilon and theta chains) that associates with a tau subunit. This core dimerizes to form the POLIII' complex. PolIII' associates with the gamma complex (composed of gamma, delta, delta', psi and chi chains) and with the beta chain to form the complete DNA polymerase III complex.</text>
</comment>
<dbReference type="STRING" id="565045.NOR51B_2327"/>
<keyword evidence="6 18" id="KW-0235">DNA replication</keyword>
<dbReference type="NCBIfam" id="TIGR00573">
    <property type="entry name" value="dnaq"/>
    <property type="match status" value="1"/>
</dbReference>
<dbReference type="GO" id="GO:0005829">
    <property type="term" value="C:cytosol"/>
    <property type="evidence" value="ECO:0007669"/>
    <property type="project" value="TreeGrafter"/>
</dbReference>
<dbReference type="eggNOG" id="COG0847">
    <property type="taxonomic scope" value="Bacteria"/>
</dbReference>
<evidence type="ECO:0000256" key="18">
    <source>
        <dbReference type="RuleBase" id="RU364087"/>
    </source>
</evidence>
<evidence type="ECO:0000256" key="11">
    <source>
        <dbReference type="ARBA" id="ARBA00022842"/>
    </source>
</evidence>
<name>B8KSC6_9GAMM</name>
<dbReference type="NCBIfam" id="NF004316">
    <property type="entry name" value="PRK05711.1"/>
    <property type="match status" value="1"/>
</dbReference>
<comment type="cofactor">
    <cofactor evidence="17">
        <name>Mg(2+)</name>
        <dbReference type="ChEBI" id="CHEBI:18420"/>
    </cofactor>
    <cofactor evidence="17">
        <name>Mn(2+)</name>
        <dbReference type="ChEBI" id="CHEBI:29035"/>
    </cofactor>
    <text evidence="17">Binds 2 divalent metal cations. Magnesium or manganese.</text>
</comment>
<evidence type="ECO:0000256" key="5">
    <source>
        <dbReference type="ARBA" id="ARBA00022695"/>
    </source>
</evidence>
<evidence type="ECO:0000313" key="22">
    <source>
        <dbReference type="Proteomes" id="UP000004699"/>
    </source>
</evidence>
<feature type="active site" description="Proton acceptor" evidence="15">
    <location>
        <position position="153"/>
    </location>
</feature>
<keyword evidence="11 17" id="KW-0460">Magnesium</keyword>
<sequence>MRHVVLDTETTGLEVTQGHRIIEIGCVELVNRKLTGNHYHQYVQPQREIDPGAMEVHGITPDFLADKPTFDRVADEFLAFIDGAELIIHNAPFDVGFIDAELDRLGARRTAVADHCRVTDSLVLARRKHPGQRNSLDALCQRYGVDNSTRTLHGALLDAEILADVFLLMTGGQTSLGLSDDEEGSLDTADNPDGGIRRLPTSRPPLRVMRASAEELARHEQRLDAIAAASGGPVIWREQQSAAE</sequence>
<evidence type="ECO:0000256" key="10">
    <source>
        <dbReference type="ARBA" id="ARBA00022839"/>
    </source>
</evidence>
<dbReference type="GO" id="GO:0008408">
    <property type="term" value="F:3'-5' exonuclease activity"/>
    <property type="evidence" value="ECO:0007669"/>
    <property type="project" value="TreeGrafter"/>
</dbReference>
<dbReference type="GO" id="GO:0045004">
    <property type="term" value="P:DNA replication proofreading"/>
    <property type="evidence" value="ECO:0007669"/>
    <property type="project" value="TreeGrafter"/>
</dbReference>
<dbReference type="GO" id="GO:0003677">
    <property type="term" value="F:DNA binding"/>
    <property type="evidence" value="ECO:0007669"/>
    <property type="project" value="InterPro"/>
</dbReference>
<dbReference type="InterPro" id="IPR013520">
    <property type="entry name" value="Ribonucl_H"/>
</dbReference>
<dbReference type="SUPFAM" id="SSF53098">
    <property type="entry name" value="Ribonuclease H-like"/>
    <property type="match status" value="1"/>
</dbReference>
<evidence type="ECO:0000256" key="15">
    <source>
        <dbReference type="PIRSR" id="PIRSR606309-1"/>
    </source>
</evidence>
<accession>B8KSC6</accession>
<dbReference type="PANTHER" id="PTHR30231">
    <property type="entry name" value="DNA POLYMERASE III SUBUNIT EPSILON"/>
    <property type="match status" value="1"/>
</dbReference>
<comment type="cofactor">
    <cofactor evidence="1 18">
        <name>Mn(2+)</name>
        <dbReference type="ChEBI" id="CHEBI:29035"/>
    </cofactor>
</comment>
<dbReference type="NCBIfam" id="TIGR01406">
    <property type="entry name" value="dnaQ_proteo"/>
    <property type="match status" value="1"/>
</dbReference>
<evidence type="ECO:0000256" key="17">
    <source>
        <dbReference type="PIRSR" id="PIRSR606309-3"/>
    </source>
</evidence>
<keyword evidence="13 17" id="KW-0464">Manganese</keyword>
<dbReference type="Proteomes" id="UP000004699">
    <property type="component" value="Unassembled WGS sequence"/>
</dbReference>
<comment type="function">
    <text evidence="18">DNA polymerase III is a complex, multichain enzyme responsible for most of the replicative synthesis in bacteria. The epsilon subunit contain the editing function and is a proofreading 3'-5' exonuclease.</text>
</comment>
<keyword evidence="22" id="KW-1185">Reference proteome</keyword>
<feature type="region of interest" description="Disordered" evidence="19">
    <location>
        <begin position="178"/>
        <end position="203"/>
    </location>
</feature>
<keyword evidence="4 18" id="KW-0808">Transferase</keyword>
<evidence type="ECO:0000256" key="12">
    <source>
        <dbReference type="ARBA" id="ARBA00022932"/>
    </source>
</evidence>
<dbReference type="GO" id="GO:0046872">
    <property type="term" value="F:metal ion binding"/>
    <property type="evidence" value="ECO:0007669"/>
    <property type="project" value="UniProtKB-KW"/>
</dbReference>
<evidence type="ECO:0000256" key="7">
    <source>
        <dbReference type="ARBA" id="ARBA00022722"/>
    </source>
</evidence>
<dbReference type="RefSeq" id="WP_009021120.1">
    <property type="nucleotide sequence ID" value="NZ_DS999411.1"/>
</dbReference>
<evidence type="ECO:0000256" key="6">
    <source>
        <dbReference type="ARBA" id="ARBA00022705"/>
    </source>
</evidence>
<dbReference type="FunFam" id="3.30.420.10:FF:000012">
    <property type="entry name" value="DNA polymerase III subunit epsilon"/>
    <property type="match status" value="1"/>
</dbReference>
<dbReference type="EC" id="2.7.7.7" evidence="2 18"/>
<evidence type="ECO:0000256" key="4">
    <source>
        <dbReference type="ARBA" id="ARBA00022679"/>
    </source>
</evidence>
<keyword evidence="8 17" id="KW-0479">Metal-binding</keyword>
<dbReference type="EMBL" id="DS999411">
    <property type="protein sequence ID" value="EED36376.1"/>
    <property type="molecule type" value="Genomic_DNA"/>
</dbReference>
<evidence type="ECO:0000256" key="14">
    <source>
        <dbReference type="ARBA" id="ARBA00049244"/>
    </source>
</evidence>
<dbReference type="SMART" id="SM00479">
    <property type="entry name" value="EXOIII"/>
    <property type="match status" value="1"/>
</dbReference>
<keyword evidence="5 18" id="KW-0548">Nucleotidyltransferase</keyword>
<feature type="binding site" evidence="17">
    <location>
        <position position="9"/>
    </location>
    <ligand>
        <name>a divalent metal cation</name>
        <dbReference type="ChEBI" id="CHEBI:60240"/>
        <label>1</label>
        <note>catalytic</note>
    </ligand>
</feature>
<keyword evidence="7 18" id="KW-0540">Nuclease</keyword>
<evidence type="ECO:0000256" key="3">
    <source>
        <dbReference type="ARBA" id="ARBA00020352"/>
    </source>
</evidence>
<dbReference type="InterPro" id="IPR006309">
    <property type="entry name" value="DnaQ_proteo"/>
</dbReference>